<dbReference type="InParanoid" id="K2QHV6"/>
<reference evidence="1 2" key="1">
    <citation type="journal article" date="2012" name="BMC Genomics">
        <title>Tools to kill: Genome of one of the most destructive plant pathogenic fungi Macrophomina phaseolina.</title>
        <authorList>
            <person name="Islam M.S."/>
            <person name="Haque M.S."/>
            <person name="Islam M.M."/>
            <person name="Emdad E.M."/>
            <person name="Halim A."/>
            <person name="Hossen Q.M.M."/>
            <person name="Hossain M.Z."/>
            <person name="Ahmed B."/>
            <person name="Rahim S."/>
            <person name="Rahman M.S."/>
            <person name="Alam M.M."/>
            <person name="Hou S."/>
            <person name="Wan X."/>
            <person name="Saito J.A."/>
            <person name="Alam M."/>
        </authorList>
    </citation>
    <scope>NUCLEOTIDE SEQUENCE [LARGE SCALE GENOMIC DNA]</scope>
    <source>
        <strain evidence="1 2">MS6</strain>
    </source>
</reference>
<dbReference type="eggNOG" id="ENOG502SECT">
    <property type="taxonomic scope" value="Eukaryota"/>
</dbReference>
<dbReference type="AlphaFoldDB" id="K2QHV6"/>
<accession>K2QHV6</accession>
<dbReference type="HOGENOM" id="CLU_120287_0_0_1"/>
<sequence length="150" mass="16322">MEKQMTALVETTRRNLISQSQINATYASALKNVPATPPTSANTSPAAMPAVPVRTTIANTPLPLSPPPAIELDLSEANIDSTKPGDIRARFRRALESQEATKNIKCCGLMNANDTAKVRVLFRSKDDEGTVRSHSDWLDTAFRGARMRGQ</sequence>
<evidence type="ECO:0000313" key="2">
    <source>
        <dbReference type="Proteomes" id="UP000007129"/>
    </source>
</evidence>
<gene>
    <name evidence="1" type="ORF">MPH_13585</name>
</gene>
<dbReference type="OrthoDB" id="3782775at2759"/>
<proteinExistence type="predicted"/>
<dbReference type="VEuPathDB" id="FungiDB:MPH_13585"/>
<name>K2QHV6_MACPH</name>
<dbReference type="EMBL" id="AHHD01000698">
    <property type="protein sequence ID" value="EKG09386.1"/>
    <property type="molecule type" value="Genomic_DNA"/>
</dbReference>
<organism evidence="1 2">
    <name type="scientific">Macrophomina phaseolina (strain MS6)</name>
    <name type="common">Charcoal rot fungus</name>
    <dbReference type="NCBI Taxonomy" id="1126212"/>
    <lineage>
        <taxon>Eukaryota</taxon>
        <taxon>Fungi</taxon>
        <taxon>Dikarya</taxon>
        <taxon>Ascomycota</taxon>
        <taxon>Pezizomycotina</taxon>
        <taxon>Dothideomycetes</taxon>
        <taxon>Dothideomycetes incertae sedis</taxon>
        <taxon>Botryosphaeriales</taxon>
        <taxon>Botryosphaeriaceae</taxon>
        <taxon>Macrophomina</taxon>
    </lineage>
</organism>
<comment type="caution">
    <text evidence="1">The sequence shown here is derived from an EMBL/GenBank/DDBJ whole genome shotgun (WGS) entry which is preliminary data.</text>
</comment>
<dbReference type="Proteomes" id="UP000007129">
    <property type="component" value="Unassembled WGS sequence"/>
</dbReference>
<protein>
    <submittedName>
        <fullName evidence="1">Uncharacterized protein</fullName>
    </submittedName>
</protein>
<evidence type="ECO:0000313" key="1">
    <source>
        <dbReference type="EMBL" id="EKG09386.1"/>
    </source>
</evidence>